<proteinExistence type="predicted"/>
<evidence type="ECO:0000313" key="2">
    <source>
        <dbReference type="EMBL" id="MED6117212.1"/>
    </source>
</evidence>
<dbReference type="EMBL" id="JASCZI010004794">
    <property type="protein sequence ID" value="MED6117212.1"/>
    <property type="molecule type" value="Genomic_DNA"/>
</dbReference>
<evidence type="ECO:0000256" key="1">
    <source>
        <dbReference type="SAM" id="MobiDB-lite"/>
    </source>
</evidence>
<accession>A0ABU6QYP2</accession>
<protein>
    <submittedName>
        <fullName evidence="2">Uncharacterized protein</fullName>
    </submittedName>
</protein>
<name>A0ABU6QYP2_9FABA</name>
<sequence>MLRSHSDSNLVPYDPEIERTLRNLRRIRRQNHFENHLENTAPEEETLYSSASESDFEPPFSDTGTIVMADNPNQGLTLRELCSSDLAFQLQHARYPELNANFELKSGLINLLPHIMGYLVRIRLSTLRILRWYVQQLGELVEMSLELWRLLFPFLLKGKQKIENIADASQHFRTRATASSSKGVFGVTLNESPDLAKAMGDIASVLKDIREGQQNILNAQRQQHTSQVEPPKHCGICACTSHFTDECPQLQEDHTIAAIHNFYDQPSSNTNNQGWRNNQAPRWNQPNNPNPPSQTYRQQPGQPHQSPH</sequence>
<organism evidence="2 3">
    <name type="scientific">Stylosanthes scabra</name>
    <dbReference type="NCBI Taxonomy" id="79078"/>
    <lineage>
        <taxon>Eukaryota</taxon>
        <taxon>Viridiplantae</taxon>
        <taxon>Streptophyta</taxon>
        <taxon>Embryophyta</taxon>
        <taxon>Tracheophyta</taxon>
        <taxon>Spermatophyta</taxon>
        <taxon>Magnoliopsida</taxon>
        <taxon>eudicotyledons</taxon>
        <taxon>Gunneridae</taxon>
        <taxon>Pentapetalae</taxon>
        <taxon>rosids</taxon>
        <taxon>fabids</taxon>
        <taxon>Fabales</taxon>
        <taxon>Fabaceae</taxon>
        <taxon>Papilionoideae</taxon>
        <taxon>50 kb inversion clade</taxon>
        <taxon>dalbergioids sensu lato</taxon>
        <taxon>Dalbergieae</taxon>
        <taxon>Pterocarpus clade</taxon>
        <taxon>Stylosanthes</taxon>
    </lineage>
</organism>
<keyword evidence="3" id="KW-1185">Reference proteome</keyword>
<feature type="compositionally biased region" description="Polar residues" evidence="1">
    <location>
        <begin position="293"/>
        <end position="308"/>
    </location>
</feature>
<feature type="compositionally biased region" description="Polar residues" evidence="1">
    <location>
        <begin position="264"/>
        <end position="275"/>
    </location>
</feature>
<gene>
    <name evidence="2" type="ORF">PIB30_107902</name>
</gene>
<feature type="compositionally biased region" description="Low complexity" evidence="1">
    <location>
        <begin position="276"/>
        <end position="287"/>
    </location>
</feature>
<reference evidence="2 3" key="1">
    <citation type="journal article" date="2023" name="Plants (Basel)">
        <title>Bridging the Gap: Combining Genomics and Transcriptomics Approaches to Understand Stylosanthes scabra, an Orphan Legume from the Brazilian Caatinga.</title>
        <authorList>
            <person name="Ferreira-Neto J.R.C."/>
            <person name="da Silva M.D."/>
            <person name="Binneck E."/>
            <person name="de Melo N.F."/>
            <person name="da Silva R.H."/>
            <person name="de Melo A.L.T.M."/>
            <person name="Pandolfi V."/>
            <person name="Bustamante F.O."/>
            <person name="Brasileiro-Vidal A.C."/>
            <person name="Benko-Iseppon A.M."/>
        </authorList>
    </citation>
    <scope>NUCLEOTIDE SEQUENCE [LARGE SCALE GENOMIC DNA]</scope>
    <source>
        <tissue evidence="2">Leaves</tissue>
    </source>
</reference>
<dbReference type="Proteomes" id="UP001341840">
    <property type="component" value="Unassembled WGS sequence"/>
</dbReference>
<comment type="caution">
    <text evidence="2">The sequence shown here is derived from an EMBL/GenBank/DDBJ whole genome shotgun (WGS) entry which is preliminary data.</text>
</comment>
<evidence type="ECO:0000313" key="3">
    <source>
        <dbReference type="Proteomes" id="UP001341840"/>
    </source>
</evidence>
<feature type="region of interest" description="Disordered" evidence="1">
    <location>
        <begin position="263"/>
        <end position="308"/>
    </location>
</feature>